<organism evidence="1 2">
    <name type="scientific">Liparis tanakae</name>
    <name type="common">Tanaka's snailfish</name>
    <dbReference type="NCBI Taxonomy" id="230148"/>
    <lineage>
        <taxon>Eukaryota</taxon>
        <taxon>Metazoa</taxon>
        <taxon>Chordata</taxon>
        <taxon>Craniata</taxon>
        <taxon>Vertebrata</taxon>
        <taxon>Euteleostomi</taxon>
        <taxon>Actinopterygii</taxon>
        <taxon>Neopterygii</taxon>
        <taxon>Teleostei</taxon>
        <taxon>Neoteleostei</taxon>
        <taxon>Acanthomorphata</taxon>
        <taxon>Eupercaria</taxon>
        <taxon>Perciformes</taxon>
        <taxon>Cottioidei</taxon>
        <taxon>Cottales</taxon>
        <taxon>Liparidae</taxon>
        <taxon>Liparis</taxon>
    </lineage>
</organism>
<accession>A0A4Z2GL33</accession>
<name>A0A4Z2GL33_9TELE</name>
<evidence type="ECO:0000313" key="1">
    <source>
        <dbReference type="EMBL" id="TNN53494.1"/>
    </source>
</evidence>
<proteinExistence type="predicted"/>
<sequence length="158" mass="17468">MHYDVISFGPRRKKEESCRGITQQRSEYLGSFVYTDIFEREVRKQPRLERRSRSAVSTRLWLREGNDAPGHAYHVMHISLGVRSYRQKLSSHGQDAGPGHSSVRGRVVVCGPCTRWAGSGRLVNTSGSGRLVNTSGSGRLVNTSGSGRASVLCSMETD</sequence>
<dbReference type="AlphaFoldDB" id="A0A4Z2GL33"/>
<dbReference type="Proteomes" id="UP000314294">
    <property type="component" value="Unassembled WGS sequence"/>
</dbReference>
<comment type="caution">
    <text evidence="1">The sequence shown here is derived from an EMBL/GenBank/DDBJ whole genome shotgun (WGS) entry which is preliminary data.</text>
</comment>
<reference evidence="1 2" key="1">
    <citation type="submission" date="2019-03" db="EMBL/GenBank/DDBJ databases">
        <title>First draft genome of Liparis tanakae, snailfish: a comprehensive survey of snailfish specific genes.</title>
        <authorList>
            <person name="Kim W."/>
            <person name="Song I."/>
            <person name="Jeong J.-H."/>
            <person name="Kim D."/>
            <person name="Kim S."/>
            <person name="Ryu S."/>
            <person name="Song J.Y."/>
            <person name="Lee S.K."/>
        </authorList>
    </citation>
    <scope>NUCLEOTIDE SEQUENCE [LARGE SCALE GENOMIC DNA]</scope>
    <source>
        <tissue evidence="1">Muscle</tissue>
    </source>
</reference>
<dbReference type="EMBL" id="SRLO01000514">
    <property type="protein sequence ID" value="TNN53494.1"/>
    <property type="molecule type" value="Genomic_DNA"/>
</dbReference>
<gene>
    <name evidence="1" type="ORF">EYF80_036267</name>
</gene>
<evidence type="ECO:0000313" key="2">
    <source>
        <dbReference type="Proteomes" id="UP000314294"/>
    </source>
</evidence>
<keyword evidence="2" id="KW-1185">Reference proteome</keyword>
<protein>
    <submittedName>
        <fullName evidence="1">Uncharacterized protein</fullName>
    </submittedName>
</protein>